<dbReference type="PANTHER" id="PTHR12825">
    <property type="entry name" value="BNIP1-RELATED"/>
    <property type="match status" value="1"/>
</dbReference>
<evidence type="ECO:0000256" key="9">
    <source>
        <dbReference type="ARBA" id="ARBA00037934"/>
    </source>
</evidence>
<dbReference type="GO" id="GO:0006890">
    <property type="term" value="P:retrograde vesicle-mediated transport, Golgi to endoplasmic reticulum"/>
    <property type="evidence" value="ECO:0007669"/>
    <property type="project" value="InterPro"/>
</dbReference>
<evidence type="ECO:0000259" key="13">
    <source>
        <dbReference type="Pfam" id="PF03908"/>
    </source>
</evidence>
<evidence type="ECO:0000313" key="15">
    <source>
        <dbReference type="Proteomes" id="UP000187283"/>
    </source>
</evidence>
<feature type="coiled-coil region" evidence="10">
    <location>
        <begin position="31"/>
        <end position="58"/>
    </location>
</feature>
<protein>
    <recommendedName>
        <fullName evidence="13">Sec20 C-terminal domain-containing protein</fullName>
    </recommendedName>
</protein>
<feature type="region of interest" description="Disordered" evidence="11">
    <location>
        <begin position="314"/>
        <end position="377"/>
    </location>
</feature>
<dbReference type="InterPro" id="IPR005606">
    <property type="entry name" value="Sec20"/>
</dbReference>
<dbReference type="PANTHER" id="PTHR12825:SF0">
    <property type="entry name" value="VESICLE TRANSPORT PROTEIN SEC20"/>
    <property type="match status" value="1"/>
</dbReference>
<dbReference type="Proteomes" id="UP000187283">
    <property type="component" value="Unassembled WGS sequence"/>
</dbReference>
<evidence type="ECO:0000256" key="12">
    <source>
        <dbReference type="SAM" id="Phobius"/>
    </source>
</evidence>
<dbReference type="Pfam" id="PF03908">
    <property type="entry name" value="Sec20"/>
    <property type="match status" value="1"/>
</dbReference>
<keyword evidence="2" id="KW-0813">Transport</keyword>
<dbReference type="EMBL" id="LSSN01000051">
    <property type="protein sequence ID" value="OMJ26226.1"/>
    <property type="molecule type" value="Genomic_DNA"/>
</dbReference>
<comment type="similarity">
    <text evidence="9">Belongs to the SEC20 family.</text>
</comment>
<evidence type="ECO:0000256" key="2">
    <source>
        <dbReference type="ARBA" id="ARBA00022448"/>
    </source>
</evidence>
<comment type="caution">
    <text evidence="14">The sequence shown here is derived from an EMBL/GenBank/DDBJ whole genome shotgun (WGS) entry which is preliminary data.</text>
</comment>
<gene>
    <name evidence="14" type="ORF">AYI70_g336</name>
</gene>
<sequence length="377" mass="42058">MSDYSSFNEQLEALNQLIDDLYEFVGSENKRQILTEQIQDSLKELNSLLQELEFELEANAQPDSSLESFIISKKEDLTKSRRDFRQAILQNKVNRSKKFSNERQALLSGAITPSEFRKNKARSQNKVVDAAQDATQALRDTAQLMNRELQVSVANVAALEESSRLLYKNKEQHENISQLLNLTKSLLTELEHADWVDRVLIILAFLVFSIVALNIFRKRIWFPFIPSLFTSSSPTNSVIAPTQAHSLSLSQITATVTASTSIAILSTASNLKSAKINQSISISPATTEPLLNTQSSLIATPSETIAKLLKNAPQNSKSSLSPIKPISATTISQSDFPKQDSKPKTKHQNKYKDEQNLKSIKSPHYSSPSPPSQKIEL</sequence>
<evidence type="ECO:0000313" key="14">
    <source>
        <dbReference type="EMBL" id="OMJ26226.1"/>
    </source>
</evidence>
<organism evidence="14 15">
    <name type="scientific">Smittium culicis</name>
    <dbReference type="NCBI Taxonomy" id="133412"/>
    <lineage>
        <taxon>Eukaryota</taxon>
        <taxon>Fungi</taxon>
        <taxon>Fungi incertae sedis</taxon>
        <taxon>Zoopagomycota</taxon>
        <taxon>Kickxellomycotina</taxon>
        <taxon>Harpellomycetes</taxon>
        <taxon>Harpellales</taxon>
        <taxon>Legeriomycetaceae</taxon>
        <taxon>Smittium</taxon>
    </lineage>
</organism>
<keyword evidence="4" id="KW-0256">Endoplasmic reticulum</keyword>
<dbReference type="OrthoDB" id="46868at2759"/>
<evidence type="ECO:0000256" key="4">
    <source>
        <dbReference type="ARBA" id="ARBA00022824"/>
    </source>
</evidence>
<keyword evidence="8 12" id="KW-0472">Membrane</keyword>
<dbReference type="GO" id="GO:0005484">
    <property type="term" value="F:SNAP receptor activity"/>
    <property type="evidence" value="ECO:0007669"/>
    <property type="project" value="InterPro"/>
</dbReference>
<keyword evidence="3 12" id="KW-0812">Transmembrane</keyword>
<feature type="compositionally biased region" description="Low complexity" evidence="11">
    <location>
        <begin position="316"/>
        <end position="327"/>
    </location>
</feature>
<evidence type="ECO:0000256" key="10">
    <source>
        <dbReference type="SAM" id="Coils"/>
    </source>
</evidence>
<comment type="subcellular location">
    <subcellularLocation>
        <location evidence="1">Endoplasmic reticulum membrane</location>
        <topology evidence="1">Single-pass type IV membrane protein</topology>
    </subcellularLocation>
</comment>
<accession>A0A1R1YHP4</accession>
<evidence type="ECO:0000256" key="1">
    <source>
        <dbReference type="ARBA" id="ARBA00004163"/>
    </source>
</evidence>
<evidence type="ECO:0000256" key="3">
    <source>
        <dbReference type="ARBA" id="ARBA00022692"/>
    </source>
</evidence>
<evidence type="ECO:0000256" key="7">
    <source>
        <dbReference type="ARBA" id="ARBA00023054"/>
    </source>
</evidence>
<name>A0A1R1YHP4_9FUNG</name>
<keyword evidence="15" id="KW-1185">Reference proteome</keyword>
<keyword evidence="6 12" id="KW-1133">Transmembrane helix</keyword>
<keyword evidence="7 10" id="KW-0175">Coiled coil</keyword>
<keyword evidence="5" id="KW-0931">ER-Golgi transport</keyword>
<dbReference type="InterPro" id="IPR056173">
    <property type="entry name" value="Sec20_C"/>
</dbReference>
<evidence type="ECO:0000256" key="8">
    <source>
        <dbReference type="ARBA" id="ARBA00023136"/>
    </source>
</evidence>
<evidence type="ECO:0000256" key="11">
    <source>
        <dbReference type="SAM" id="MobiDB-lite"/>
    </source>
</evidence>
<dbReference type="GO" id="GO:0031201">
    <property type="term" value="C:SNARE complex"/>
    <property type="evidence" value="ECO:0007669"/>
    <property type="project" value="TreeGrafter"/>
</dbReference>
<feature type="domain" description="Sec20 C-terminal" evidence="13">
    <location>
        <begin position="131"/>
        <end position="220"/>
    </location>
</feature>
<reference evidence="14 15" key="1">
    <citation type="submission" date="2017-01" db="EMBL/GenBank/DDBJ databases">
        <authorList>
            <person name="Mah S.A."/>
            <person name="Swanson W.J."/>
            <person name="Moy G.W."/>
            <person name="Vacquier V.D."/>
        </authorList>
    </citation>
    <scope>NUCLEOTIDE SEQUENCE [LARGE SCALE GENOMIC DNA]</scope>
    <source>
        <strain evidence="14 15">GSMNP</strain>
    </source>
</reference>
<evidence type="ECO:0000256" key="5">
    <source>
        <dbReference type="ARBA" id="ARBA00022892"/>
    </source>
</evidence>
<proteinExistence type="inferred from homology"/>
<dbReference type="GO" id="GO:0005789">
    <property type="term" value="C:endoplasmic reticulum membrane"/>
    <property type="evidence" value="ECO:0007669"/>
    <property type="project" value="UniProtKB-SubCell"/>
</dbReference>
<dbReference type="STRING" id="133412.A0A1R1YHP4"/>
<dbReference type="AlphaFoldDB" id="A0A1R1YHP4"/>
<evidence type="ECO:0000256" key="6">
    <source>
        <dbReference type="ARBA" id="ARBA00022989"/>
    </source>
</evidence>
<feature type="transmembrane region" description="Helical" evidence="12">
    <location>
        <begin position="195"/>
        <end position="216"/>
    </location>
</feature>